<proteinExistence type="predicted"/>
<feature type="transmembrane region" description="Helical" evidence="1">
    <location>
        <begin position="405"/>
        <end position="427"/>
    </location>
</feature>
<dbReference type="STRING" id="46177.SAMN05660976_04945"/>
<keyword evidence="3" id="KW-1185">Reference proteome</keyword>
<dbReference type="EMBL" id="FOBF01000012">
    <property type="protein sequence ID" value="SEM36607.1"/>
    <property type="molecule type" value="Genomic_DNA"/>
</dbReference>
<reference evidence="2 3" key="1">
    <citation type="submission" date="2016-10" db="EMBL/GenBank/DDBJ databases">
        <authorList>
            <person name="de Groot N.N."/>
        </authorList>
    </citation>
    <scope>NUCLEOTIDE SEQUENCE [LARGE SCALE GENOMIC DNA]</scope>
    <source>
        <strain evidence="2 3">DSM 43357</strain>
    </source>
</reference>
<dbReference type="AlphaFoldDB" id="A0A1H7XU10"/>
<keyword evidence="1" id="KW-0472">Membrane</keyword>
<keyword evidence="1" id="KW-1133">Transmembrane helix</keyword>
<keyword evidence="1" id="KW-0812">Transmembrane</keyword>
<protein>
    <submittedName>
        <fullName evidence="2">Pentapeptide repeat-containing protein</fullName>
    </submittedName>
</protein>
<sequence length="475" mass="50434">MDWVTCAYSAACTGVAHQPSGHCLAHLPPDDLAAALAGMAPGRLLDLRGTVLTGDLLARVLEAAGHRPGRTRLDRARFTGDVRLAGVTFAGDVSLDGARFDRLASFFGARFERNVSLAGAVFARELSFHGVRARGHVSLERAVMSRDALFGQAVLERGLSCERARFDGYATFDGARIGDGAAFRGARFGRTLSFRKVTGSAGFDGAHFAADAYLSATGRLSLVRARADGLLDMTVAGCGVDLRRTEVAGATTLRLTDSYADLEGAVLRGPATVTGRGRSRVTSLRGVDAPSLALSGLDLSACRFAGLAHPSGVRVKDCTFALTPRGLRVSVRRPMVRWFSRRSALADERTLLTGDPQDGPWATPGGLADLYAELRGRVDDRGTSDDFAFAALEMRRQAAGRRWTIMPWLSASSLASFLVLSLVSSRAACLVSSRRTGRFAAWFALLAAVTAGAVLWTSASHAERRAGTHVPSVHG</sequence>
<organism evidence="2 3">
    <name type="scientific">Nonomuraea pusilla</name>
    <dbReference type="NCBI Taxonomy" id="46177"/>
    <lineage>
        <taxon>Bacteria</taxon>
        <taxon>Bacillati</taxon>
        <taxon>Actinomycetota</taxon>
        <taxon>Actinomycetes</taxon>
        <taxon>Streptosporangiales</taxon>
        <taxon>Streptosporangiaceae</taxon>
        <taxon>Nonomuraea</taxon>
    </lineage>
</organism>
<dbReference type="Gene3D" id="2.160.20.80">
    <property type="entry name" value="E3 ubiquitin-protein ligase SopA"/>
    <property type="match status" value="1"/>
</dbReference>
<feature type="transmembrane region" description="Helical" evidence="1">
    <location>
        <begin position="439"/>
        <end position="459"/>
    </location>
</feature>
<name>A0A1H7XU10_9ACTN</name>
<accession>A0A1H7XU10</accession>
<dbReference type="RefSeq" id="WP_091103075.1">
    <property type="nucleotide sequence ID" value="NZ_FOBF01000012.1"/>
</dbReference>
<evidence type="ECO:0000313" key="3">
    <source>
        <dbReference type="Proteomes" id="UP000198953"/>
    </source>
</evidence>
<evidence type="ECO:0000313" key="2">
    <source>
        <dbReference type="EMBL" id="SEM36607.1"/>
    </source>
</evidence>
<dbReference type="Proteomes" id="UP000198953">
    <property type="component" value="Unassembled WGS sequence"/>
</dbReference>
<gene>
    <name evidence="2" type="ORF">SAMN05660976_04945</name>
</gene>
<dbReference type="InterPro" id="IPR001646">
    <property type="entry name" value="5peptide_repeat"/>
</dbReference>
<evidence type="ECO:0000256" key="1">
    <source>
        <dbReference type="SAM" id="Phobius"/>
    </source>
</evidence>
<dbReference type="OrthoDB" id="3602494at2"/>
<dbReference type="Pfam" id="PF13576">
    <property type="entry name" value="Pentapeptide_3"/>
    <property type="match status" value="1"/>
</dbReference>